<dbReference type="EMBL" id="JAAAXW010000262">
    <property type="protein sequence ID" value="KAF9539144.1"/>
    <property type="molecule type" value="Genomic_DNA"/>
</dbReference>
<reference evidence="2" key="1">
    <citation type="journal article" date="2020" name="Fungal Divers.">
        <title>Resolving the Mortierellaceae phylogeny through synthesis of multi-gene phylogenetics and phylogenomics.</title>
        <authorList>
            <person name="Vandepol N."/>
            <person name="Liber J."/>
            <person name="Desiro A."/>
            <person name="Na H."/>
            <person name="Kennedy M."/>
            <person name="Barry K."/>
            <person name="Grigoriev I.V."/>
            <person name="Miller A.N."/>
            <person name="O'Donnell K."/>
            <person name="Stajich J.E."/>
            <person name="Bonito G."/>
        </authorList>
    </citation>
    <scope>NUCLEOTIDE SEQUENCE</scope>
    <source>
        <strain evidence="2">NRRL 2591</strain>
    </source>
</reference>
<comment type="caution">
    <text evidence="2">The sequence shown here is derived from an EMBL/GenBank/DDBJ whole genome shotgun (WGS) entry which is preliminary data.</text>
</comment>
<dbReference type="AlphaFoldDB" id="A0A9P6JZ01"/>
<name>A0A9P6JZ01_9FUNG</name>
<organism evidence="2 3">
    <name type="scientific">Mortierella hygrophila</name>
    <dbReference type="NCBI Taxonomy" id="979708"/>
    <lineage>
        <taxon>Eukaryota</taxon>
        <taxon>Fungi</taxon>
        <taxon>Fungi incertae sedis</taxon>
        <taxon>Mucoromycota</taxon>
        <taxon>Mortierellomycotina</taxon>
        <taxon>Mortierellomycetes</taxon>
        <taxon>Mortierellales</taxon>
        <taxon>Mortierellaceae</taxon>
        <taxon>Mortierella</taxon>
    </lineage>
</organism>
<protein>
    <submittedName>
        <fullName evidence="2">Uncharacterized protein</fullName>
    </submittedName>
</protein>
<feature type="region of interest" description="Disordered" evidence="1">
    <location>
        <begin position="201"/>
        <end position="230"/>
    </location>
</feature>
<keyword evidence="3" id="KW-1185">Reference proteome</keyword>
<feature type="compositionally biased region" description="Acidic residues" evidence="1">
    <location>
        <begin position="213"/>
        <end position="230"/>
    </location>
</feature>
<evidence type="ECO:0000256" key="1">
    <source>
        <dbReference type="SAM" id="MobiDB-lite"/>
    </source>
</evidence>
<sequence length="394" mass="44449">MTAPPSYAGTIAVLPVDVIALTYFKITKISKWGLEGFLTSTGLTELEFMSSLKDISRIKRLPSDIRIFAKRLNDYYGGIFQDEVTEIAKNNARKNLNRQLLSGKEHLLVQSKVNETIERDKNSLSDPFATSSPFTWGFSSRSTGKRTAARTPQNSSKKRSGITKARDEYVSLEEGLGSDEHDDTSDEAVVGGLKVAKSIRAGNEGKTVASDNDNGDDRDDDEDDEDGESEETVEDLIQELQSLEEESEPGFHPLIRALYHAARGEQFKKPQHKPQLGVCQSLLYEYVWNRLDTFFELPTVEKKDVFVAISGIVDLDVHKDFPQHADLLSECRAAIELQYPKIRDHLQTYRQFVDDDDGLMEAKLGELMKQLKKDMSRFEDDSDEMVAIEILRIL</sequence>
<evidence type="ECO:0000313" key="2">
    <source>
        <dbReference type="EMBL" id="KAF9539144.1"/>
    </source>
</evidence>
<dbReference type="Proteomes" id="UP000723463">
    <property type="component" value="Unassembled WGS sequence"/>
</dbReference>
<gene>
    <name evidence="2" type="ORF">EC957_005755</name>
</gene>
<accession>A0A9P6JZ01</accession>
<feature type="region of interest" description="Disordered" evidence="1">
    <location>
        <begin position="135"/>
        <end position="166"/>
    </location>
</feature>
<evidence type="ECO:0000313" key="3">
    <source>
        <dbReference type="Proteomes" id="UP000723463"/>
    </source>
</evidence>
<proteinExistence type="predicted"/>